<evidence type="ECO:0000313" key="1">
    <source>
        <dbReference type="EMBL" id="KAJ2878715.1"/>
    </source>
</evidence>
<dbReference type="EC" id="6.1.1.19" evidence="1"/>
<accession>A0ACC1LSF1</accession>
<organism evidence="1 2">
    <name type="scientific">Coemansia aciculifera</name>
    <dbReference type="NCBI Taxonomy" id="417176"/>
    <lineage>
        <taxon>Eukaryota</taxon>
        <taxon>Fungi</taxon>
        <taxon>Fungi incertae sedis</taxon>
        <taxon>Zoopagomycota</taxon>
        <taxon>Kickxellomycotina</taxon>
        <taxon>Kickxellomycetes</taxon>
        <taxon>Kickxellales</taxon>
        <taxon>Kickxellaceae</taxon>
        <taxon>Coemansia</taxon>
    </lineage>
</organism>
<feature type="non-terminal residue" evidence="1">
    <location>
        <position position="1"/>
    </location>
</feature>
<keyword evidence="2" id="KW-1185">Reference proteome</keyword>
<proteinExistence type="predicted"/>
<sequence>HTSDVLGISAIVVQDMLAKRIKDYEFDWNRILSFEGATGPYLQYAHARLCSLERKAGVSVNPDADVSLLTGDHVYEIVMLVAQYPDILASTLQSLEPTTIVHYMLDLARAVSSALEHLKVRGQPTDIAEARLLLFWSARAVLKNALTMIGLEPITSM</sequence>
<keyword evidence="1" id="KW-0436">Ligase</keyword>
<gene>
    <name evidence="1" type="primary">SYR1</name>
    <name evidence="1" type="ORF">IWW38_006258</name>
</gene>
<dbReference type="Proteomes" id="UP001139981">
    <property type="component" value="Unassembled WGS sequence"/>
</dbReference>
<evidence type="ECO:0000313" key="2">
    <source>
        <dbReference type="Proteomes" id="UP001139981"/>
    </source>
</evidence>
<reference evidence="1" key="1">
    <citation type="submission" date="2022-07" db="EMBL/GenBank/DDBJ databases">
        <title>Phylogenomic reconstructions and comparative analyses of Kickxellomycotina fungi.</title>
        <authorList>
            <person name="Reynolds N.K."/>
            <person name="Stajich J.E."/>
            <person name="Barry K."/>
            <person name="Grigoriev I.V."/>
            <person name="Crous P."/>
            <person name="Smith M.E."/>
        </authorList>
    </citation>
    <scope>NUCLEOTIDE SEQUENCE</scope>
    <source>
        <strain evidence="1">CBS 190363</strain>
    </source>
</reference>
<comment type="caution">
    <text evidence="1">The sequence shown here is derived from an EMBL/GenBank/DDBJ whole genome shotgun (WGS) entry which is preliminary data.</text>
</comment>
<dbReference type="EMBL" id="JANBVB010003476">
    <property type="protein sequence ID" value="KAJ2878715.1"/>
    <property type="molecule type" value="Genomic_DNA"/>
</dbReference>
<name>A0ACC1LSF1_9FUNG</name>
<protein>
    <submittedName>
        <fullName evidence="1">Arginyl-tRNA synthetase</fullName>
        <ecNumber evidence="1">6.1.1.19</ecNumber>
    </submittedName>
</protein>